<accession>A0A7Z3BMZ9</accession>
<gene>
    <name evidence="1" type="ORF">G4G71_16210</name>
</gene>
<dbReference type="EMBL" id="CP048833">
    <property type="protein sequence ID" value="QJP09352.1"/>
    <property type="molecule type" value="Genomic_DNA"/>
</dbReference>
<name>A0A7Z3BMZ9_9PSED</name>
<protein>
    <submittedName>
        <fullName evidence="1">Uncharacterized protein</fullName>
    </submittedName>
</protein>
<dbReference type="KEGG" id="pmui:G4G71_16210"/>
<proteinExistence type="predicted"/>
<organism evidence="1 2">
    <name type="scientific">Pseudomonas multiresinivorans</name>
    <dbReference type="NCBI Taxonomy" id="95301"/>
    <lineage>
        <taxon>Bacteria</taxon>
        <taxon>Pseudomonadati</taxon>
        <taxon>Pseudomonadota</taxon>
        <taxon>Gammaproteobacteria</taxon>
        <taxon>Pseudomonadales</taxon>
        <taxon>Pseudomonadaceae</taxon>
        <taxon>Pseudomonas</taxon>
    </lineage>
</organism>
<dbReference type="Proteomes" id="UP000502549">
    <property type="component" value="Chromosome"/>
</dbReference>
<evidence type="ECO:0000313" key="2">
    <source>
        <dbReference type="Proteomes" id="UP000502549"/>
    </source>
</evidence>
<dbReference type="RefSeq" id="WP_169939090.1">
    <property type="nucleotide sequence ID" value="NZ_CP048833.1"/>
</dbReference>
<keyword evidence="2" id="KW-1185">Reference proteome</keyword>
<reference evidence="1 2" key="1">
    <citation type="submission" date="2020-02" db="EMBL/GenBank/DDBJ databases">
        <title>Complete genome sequence of Pseudomonas multiresinivorans ORNL1.</title>
        <authorList>
            <person name="Podar M."/>
        </authorList>
    </citation>
    <scope>NUCLEOTIDE SEQUENCE [LARGE SCALE GENOMIC DNA]</scope>
    <source>
        <strain evidence="2">populi</strain>
    </source>
</reference>
<evidence type="ECO:0000313" key="1">
    <source>
        <dbReference type="EMBL" id="QJP09352.1"/>
    </source>
</evidence>
<sequence>MEKNVADRKAELAKSIANQAILMLADKNENYPDYAGQFYFITGESFLKALCENDGTLTGAIFHTYLAGCITRFEQLRPVAIVPATLEDDFRIATSVLLDLMELSGYAKLLAEFHQNPALWEGVENAWTNLIIGKAGDAVKKYLALTTHINNNGFGLPLRSELRFEWERQIFELFKQLPVEAVDKHFGMDTNYHFVHPSPLIRSIKTDHFDRLPSGYDLFLVTWYKDFVNPEGLDLNWKQEALLRAINKADNLPNSGEGG</sequence>
<dbReference type="AlphaFoldDB" id="A0A7Z3BMZ9"/>